<keyword evidence="2" id="KW-1185">Reference proteome</keyword>
<dbReference type="EMBL" id="BAABFT010000001">
    <property type="protein sequence ID" value="GAA4309263.1"/>
    <property type="molecule type" value="Genomic_DNA"/>
</dbReference>
<dbReference type="Gene3D" id="3.90.550.10">
    <property type="entry name" value="Spore Coat Polysaccharide Biosynthesis Protein SpsA, Chain A"/>
    <property type="match status" value="1"/>
</dbReference>
<dbReference type="InterPro" id="IPR029044">
    <property type="entry name" value="Nucleotide-diphossugar_trans"/>
</dbReference>
<protein>
    <recommendedName>
        <fullName evidence="3">Glycosyl transferase family 8</fullName>
    </recommendedName>
</protein>
<evidence type="ECO:0000313" key="2">
    <source>
        <dbReference type="Proteomes" id="UP001500582"/>
    </source>
</evidence>
<name>A0ABP8FQY4_9SPHI</name>
<accession>A0ABP8FQY4</accession>
<dbReference type="Proteomes" id="UP001500582">
    <property type="component" value="Unassembled WGS sequence"/>
</dbReference>
<evidence type="ECO:0008006" key="3">
    <source>
        <dbReference type="Google" id="ProtNLM"/>
    </source>
</evidence>
<gene>
    <name evidence="1" type="ORF">GCM10023149_03490</name>
</gene>
<dbReference type="SUPFAM" id="SSF53448">
    <property type="entry name" value="Nucleotide-diphospho-sugar transferases"/>
    <property type="match status" value="1"/>
</dbReference>
<comment type="caution">
    <text evidence="1">The sequence shown here is derived from an EMBL/GenBank/DDBJ whole genome shotgun (WGS) entry which is preliminary data.</text>
</comment>
<organism evidence="1 2">
    <name type="scientific">Mucilaginibacter gynuensis</name>
    <dbReference type="NCBI Taxonomy" id="1302236"/>
    <lineage>
        <taxon>Bacteria</taxon>
        <taxon>Pseudomonadati</taxon>
        <taxon>Bacteroidota</taxon>
        <taxon>Sphingobacteriia</taxon>
        <taxon>Sphingobacteriales</taxon>
        <taxon>Sphingobacteriaceae</taxon>
        <taxon>Mucilaginibacter</taxon>
    </lineage>
</organism>
<evidence type="ECO:0000313" key="1">
    <source>
        <dbReference type="EMBL" id="GAA4309263.1"/>
    </source>
</evidence>
<proteinExistence type="predicted"/>
<sequence length="288" mass="34191">MNKTALVTIVCGDTYQEKWNRYCKKSWVDYAKKYNYDLVVFDTPLDESDRAKSRSIAWQKCLVLDQPQVKQYERAIWVDSDIIINTELAPEITNGIPIDKIGATNEYAFYTEENYSFLYERYIKQWVKNGSNAIVNKTPNQYYRTFGIETDVNEVVQTGVMVLSPLHHNELLKHVYYNYEDKGASDWNYEMRPLSYEIVKNDLHYFINGRFNFLYNNFKNLFYAHLLETKPPIFKKKTLYHKLLNKLTKRANFKMQEQLAVQNAFDNAYFLHFAGCIHDLQYTNLDLD</sequence>
<dbReference type="RefSeq" id="WP_345209255.1">
    <property type="nucleotide sequence ID" value="NZ_BAABFT010000001.1"/>
</dbReference>
<reference evidence="2" key="1">
    <citation type="journal article" date="2019" name="Int. J. Syst. Evol. Microbiol.">
        <title>The Global Catalogue of Microorganisms (GCM) 10K type strain sequencing project: providing services to taxonomists for standard genome sequencing and annotation.</title>
        <authorList>
            <consortium name="The Broad Institute Genomics Platform"/>
            <consortium name="The Broad Institute Genome Sequencing Center for Infectious Disease"/>
            <person name="Wu L."/>
            <person name="Ma J."/>
        </authorList>
    </citation>
    <scope>NUCLEOTIDE SEQUENCE [LARGE SCALE GENOMIC DNA]</scope>
    <source>
        <strain evidence="2">JCM 17705</strain>
    </source>
</reference>